<dbReference type="SMART" id="SM00220">
    <property type="entry name" value="S_TKc"/>
    <property type="match status" value="1"/>
</dbReference>
<keyword evidence="2" id="KW-0808">Transferase</keyword>
<dbReference type="InterPro" id="IPR000719">
    <property type="entry name" value="Prot_kinase_dom"/>
</dbReference>
<dbReference type="InterPro" id="IPR011009">
    <property type="entry name" value="Kinase-like_dom_sf"/>
</dbReference>
<evidence type="ECO:0000256" key="5">
    <source>
        <dbReference type="ARBA" id="ARBA00022840"/>
    </source>
</evidence>
<dbReference type="GO" id="GO:0007059">
    <property type="term" value="P:chromosome segregation"/>
    <property type="evidence" value="ECO:0007669"/>
    <property type="project" value="TreeGrafter"/>
</dbReference>
<organism evidence="9 10">
    <name type="scientific">Chrysochromulina tobinii</name>
    <dbReference type="NCBI Taxonomy" id="1460289"/>
    <lineage>
        <taxon>Eukaryota</taxon>
        <taxon>Haptista</taxon>
        <taxon>Haptophyta</taxon>
        <taxon>Prymnesiophyceae</taxon>
        <taxon>Prymnesiales</taxon>
        <taxon>Chrysochromulinaceae</taxon>
        <taxon>Chrysochromulina</taxon>
    </lineage>
</organism>
<feature type="coiled-coil region" evidence="6">
    <location>
        <begin position="212"/>
        <end position="246"/>
    </location>
</feature>
<dbReference type="Gene3D" id="1.10.510.10">
    <property type="entry name" value="Transferase(Phosphotransferase) domain 1"/>
    <property type="match status" value="1"/>
</dbReference>
<dbReference type="Gene3D" id="3.30.200.20">
    <property type="entry name" value="Phosphorylase Kinase, domain 1"/>
    <property type="match status" value="1"/>
</dbReference>
<dbReference type="OrthoDB" id="346907at2759"/>
<dbReference type="GO" id="GO:0004674">
    <property type="term" value="F:protein serine/threonine kinase activity"/>
    <property type="evidence" value="ECO:0007669"/>
    <property type="project" value="UniProtKB-KW"/>
</dbReference>
<keyword evidence="1" id="KW-0723">Serine/threonine-protein kinase</keyword>
<evidence type="ECO:0000256" key="7">
    <source>
        <dbReference type="SAM" id="MobiDB-lite"/>
    </source>
</evidence>
<dbReference type="Proteomes" id="UP000037460">
    <property type="component" value="Unassembled WGS sequence"/>
</dbReference>
<feature type="domain" description="Protein kinase" evidence="8">
    <location>
        <begin position="184"/>
        <end position="526"/>
    </location>
</feature>
<dbReference type="EMBL" id="JWZX01003219">
    <property type="protein sequence ID" value="KOO23104.1"/>
    <property type="molecule type" value="Genomic_DNA"/>
</dbReference>
<feature type="region of interest" description="Disordered" evidence="7">
    <location>
        <begin position="512"/>
        <end position="536"/>
    </location>
</feature>
<keyword evidence="10" id="KW-1185">Reference proteome</keyword>
<gene>
    <name evidence="9" type="ORF">Ctob_003000</name>
</gene>
<evidence type="ECO:0000256" key="1">
    <source>
        <dbReference type="ARBA" id="ARBA00022527"/>
    </source>
</evidence>
<evidence type="ECO:0000256" key="3">
    <source>
        <dbReference type="ARBA" id="ARBA00022741"/>
    </source>
</evidence>
<feature type="region of interest" description="Disordered" evidence="7">
    <location>
        <begin position="151"/>
        <end position="194"/>
    </location>
</feature>
<dbReference type="GO" id="GO:0005524">
    <property type="term" value="F:ATP binding"/>
    <property type="evidence" value="ECO:0007669"/>
    <property type="project" value="UniProtKB-KW"/>
</dbReference>
<evidence type="ECO:0000256" key="2">
    <source>
        <dbReference type="ARBA" id="ARBA00022679"/>
    </source>
</evidence>
<feature type="compositionally biased region" description="Gly residues" evidence="7">
    <location>
        <begin position="164"/>
        <end position="185"/>
    </location>
</feature>
<name>A0A0M0J941_9EUKA</name>
<keyword evidence="5" id="KW-0067">ATP-binding</keyword>
<evidence type="ECO:0000313" key="9">
    <source>
        <dbReference type="EMBL" id="KOO23104.1"/>
    </source>
</evidence>
<dbReference type="PANTHER" id="PTHR22974:SF23">
    <property type="entry name" value="TOUSLED-LIKE KINASE, ISOFORM G"/>
    <property type="match status" value="1"/>
</dbReference>
<evidence type="ECO:0000313" key="10">
    <source>
        <dbReference type="Proteomes" id="UP000037460"/>
    </source>
</evidence>
<evidence type="ECO:0000256" key="6">
    <source>
        <dbReference type="SAM" id="Coils"/>
    </source>
</evidence>
<dbReference type="SUPFAM" id="SSF56112">
    <property type="entry name" value="Protein kinase-like (PK-like)"/>
    <property type="match status" value="1"/>
</dbReference>
<dbReference type="PROSITE" id="PS50011">
    <property type="entry name" value="PROTEIN_KINASE_DOM"/>
    <property type="match status" value="1"/>
</dbReference>
<keyword evidence="4 9" id="KW-0418">Kinase</keyword>
<dbReference type="Pfam" id="PF00069">
    <property type="entry name" value="Pkinase"/>
    <property type="match status" value="1"/>
</dbReference>
<evidence type="ECO:0000259" key="8">
    <source>
        <dbReference type="PROSITE" id="PS50011"/>
    </source>
</evidence>
<proteinExistence type="predicted"/>
<evidence type="ECO:0000256" key="4">
    <source>
        <dbReference type="ARBA" id="ARBA00022777"/>
    </source>
</evidence>
<dbReference type="GO" id="GO:0035556">
    <property type="term" value="P:intracellular signal transduction"/>
    <property type="evidence" value="ECO:0007669"/>
    <property type="project" value="TreeGrafter"/>
</dbReference>
<sequence length="536" mass="58974">MQRQLEARTRELAECQRALSEQRTRAEAAARAQAELDLEVAQARNELEAERAVVAGMREELAEVRTTQEAERERLSRGREALRAALRERCFRSRAEARERLARESVRLGRLKLVSRGFSSEWEQQPGTAMMSLNEREEDRKARWAQLEEDRKALRRRRGTKPACGGGAGTSEGGGPAPIGNGGPSAGSSAAEGSAAEALELADLEEALNLRGSLLAKELKELQAERRQLEREADEHFHELQLMRDLDELDPEMRDCPSLPKDASGVFEPGASGGGHSQLPHAGGGANAAALAAASCHRFVFLDLIARGGFSSVFKVYDLKTHCYTACKLHHIAQEWGAQRKEAFVRHVEREIDITVDARHRRIVQTFAVFELNANALVSPANILFHDGEVKLSDFGLSKVMAPAAGGSGAPTHGSIELTSYGSGTHGYLPPECYEGDASRVCPKVDVFSAGVVHFVMLFHPLKPFFRTASQQQILQMKPHAIREETGQLDFPSKISAEAQAFLRRTLASKREERGSVRELLADPYMQPQKSRATAA</sequence>
<accession>A0A0M0J941</accession>
<comment type="caution">
    <text evidence="9">The sequence shown here is derived from an EMBL/GenBank/DDBJ whole genome shotgun (WGS) entry which is preliminary data.</text>
</comment>
<keyword evidence="6" id="KW-0175">Coiled coil</keyword>
<dbReference type="AlphaFoldDB" id="A0A0M0J941"/>
<protein>
    <submittedName>
        <fullName evidence="9">Serine threonine-protein kinase tousled-like 1 isoform 2</fullName>
    </submittedName>
</protein>
<feature type="compositionally biased region" description="Basic and acidic residues" evidence="7">
    <location>
        <begin position="512"/>
        <end position="521"/>
    </location>
</feature>
<feature type="coiled-coil region" evidence="6">
    <location>
        <begin position="26"/>
        <end position="60"/>
    </location>
</feature>
<keyword evidence="3" id="KW-0547">Nucleotide-binding</keyword>
<reference evidence="10" key="1">
    <citation type="journal article" date="2015" name="PLoS Genet.">
        <title>Genome Sequence and Transcriptome Analyses of Chrysochromulina tobin: Metabolic Tools for Enhanced Algal Fitness in the Prominent Order Prymnesiales (Haptophyceae).</title>
        <authorList>
            <person name="Hovde B.T."/>
            <person name="Deodato C.R."/>
            <person name="Hunsperger H.M."/>
            <person name="Ryken S.A."/>
            <person name="Yost W."/>
            <person name="Jha R.K."/>
            <person name="Patterson J."/>
            <person name="Monnat R.J. Jr."/>
            <person name="Barlow S.B."/>
            <person name="Starkenburg S.R."/>
            <person name="Cattolico R.A."/>
        </authorList>
    </citation>
    <scope>NUCLEOTIDE SEQUENCE</scope>
    <source>
        <strain evidence="10">CCMP291</strain>
    </source>
</reference>
<dbReference type="GO" id="GO:0005634">
    <property type="term" value="C:nucleus"/>
    <property type="evidence" value="ECO:0007669"/>
    <property type="project" value="TreeGrafter"/>
</dbReference>
<dbReference type="PANTHER" id="PTHR22974">
    <property type="entry name" value="MIXED LINEAGE PROTEIN KINASE"/>
    <property type="match status" value="1"/>
</dbReference>